<dbReference type="Proteomes" id="UP000830198">
    <property type="component" value="Chromosome"/>
</dbReference>
<dbReference type="PANTHER" id="PTHR33321:SF12">
    <property type="entry name" value="PLANT BASIC SECRETORY PROTEIN (BSP) FAMILY PROTEIN"/>
    <property type="match status" value="1"/>
</dbReference>
<name>A0ABY4HX34_CHIFI</name>
<dbReference type="PROSITE" id="PS51257">
    <property type="entry name" value="PROKAR_LIPOPROTEIN"/>
    <property type="match status" value="1"/>
</dbReference>
<accession>A0ABY4HX34</accession>
<dbReference type="Pfam" id="PF04450">
    <property type="entry name" value="BSP"/>
    <property type="match status" value="1"/>
</dbReference>
<dbReference type="PANTHER" id="PTHR33321">
    <property type="match status" value="1"/>
</dbReference>
<evidence type="ECO:0000313" key="1">
    <source>
        <dbReference type="EMBL" id="UPK68374.1"/>
    </source>
</evidence>
<organism evidence="1 2">
    <name type="scientific">Chitinophaga filiformis</name>
    <name type="common">Myxococcus filiformis</name>
    <name type="synonym">Flexibacter filiformis</name>
    <dbReference type="NCBI Taxonomy" id="104663"/>
    <lineage>
        <taxon>Bacteria</taxon>
        <taxon>Pseudomonadati</taxon>
        <taxon>Bacteroidota</taxon>
        <taxon>Chitinophagia</taxon>
        <taxon>Chitinophagales</taxon>
        <taxon>Chitinophagaceae</taxon>
        <taxon>Chitinophaga</taxon>
    </lineage>
</organism>
<gene>
    <name evidence="1" type="ORF">MYF79_25805</name>
</gene>
<protein>
    <submittedName>
        <fullName evidence="1">Basic secretory family protein</fullName>
    </submittedName>
</protein>
<proteinExistence type="predicted"/>
<dbReference type="EMBL" id="CP095855">
    <property type="protein sequence ID" value="UPK68374.1"/>
    <property type="molecule type" value="Genomic_DNA"/>
</dbReference>
<keyword evidence="2" id="KW-1185">Reference proteome</keyword>
<reference evidence="1 2" key="1">
    <citation type="submission" date="2022-04" db="EMBL/GenBank/DDBJ databases">
        <title>The arsenic-methylating capacity of Chitinophaga filiformis YT5 during chitin decomposition.</title>
        <authorList>
            <person name="Chen G."/>
            <person name="Liang Y."/>
        </authorList>
    </citation>
    <scope>NUCLEOTIDE SEQUENCE [LARGE SCALE GENOMIC DNA]</scope>
    <source>
        <strain evidence="1 2">YT5</strain>
    </source>
</reference>
<dbReference type="InterPro" id="IPR007541">
    <property type="entry name" value="Uncharacterised_BSP"/>
</dbReference>
<sequence>MRHSLNYSMIIGTLGIFLLSACSKSELLTPDPSREAINETANIAGDVTAAATTPVGTVVYTSNGYKVTITNKDATFDDAVRQKFVDIFFSVYPQLVSRFNTGAVKSVTFVIDPAYSGVAYTSGTTITYSSAWFHSHPQDVDVVTHEIMHVVQAYTGGAPGWLTEGIADYVRYKYGVNNGPAGWSLPNWSSSQSYTDAYRVTARFLVWLELHVRSTIVTDLNTALRNRTYTANTWVSLTTKTVDQLWADYSANPAL</sequence>
<evidence type="ECO:0000313" key="2">
    <source>
        <dbReference type="Proteomes" id="UP000830198"/>
    </source>
</evidence>
<dbReference type="SUPFAM" id="SSF55486">
    <property type="entry name" value="Metalloproteases ('zincins'), catalytic domain"/>
    <property type="match status" value="1"/>
</dbReference>
<dbReference type="RefSeq" id="WP_247810768.1">
    <property type="nucleotide sequence ID" value="NZ_CP095855.1"/>
</dbReference>